<protein>
    <submittedName>
        <fullName evidence="4">Alkaline phosphatase</fullName>
    </submittedName>
</protein>
<dbReference type="InterPro" id="IPR024370">
    <property type="entry name" value="PBP_domain"/>
</dbReference>
<dbReference type="PANTHER" id="PTHR42996">
    <property type="entry name" value="PHOSPHATE-BINDING PROTEIN PSTS"/>
    <property type="match status" value="1"/>
</dbReference>
<dbReference type="OrthoDB" id="9801510at2"/>
<evidence type="ECO:0000313" key="5">
    <source>
        <dbReference type="Proteomes" id="UP000033662"/>
    </source>
</evidence>
<feature type="chain" id="PRO_5002481280" evidence="2">
    <location>
        <begin position="24"/>
        <end position="389"/>
    </location>
</feature>
<proteinExistence type="inferred from homology"/>
<dbReference type="PANTHER" id="PTHR42996:SF1">
    <property type="entry name" value="PHOSPHATE-BINDING PROTEIN PSTS"/>
    <property type="match status" value="1"/>
</dbReference>
<dbReference type="PATRIC" id="fig|132476.4.peg.4686"/>
<dbReference type="Proteomes" id="UP000033662">
    <property type="component" value="Unassembled WGS sequence"/>
</dbReference>
<comment type="similarity">
    <text evidence="1">Belongs to the PstS family.</text>
</comment>
<dbReference type="AlphaFoldDB" id="A0A0F4XSH0"/>
<dbReference type="Pfam" id="PF12849">
    <property type="entry name" value="PBP_like_2"/>
    <property type="match status" value="1"/>
</dbReference>
<accession>A0A0F4XSH0</accession>
<name>A0A0F4XSH0_9PSED</name>
<feature type="domain" description="PBP" evidence="3">
    <location>
        <begin position="50"/>
        <end position="249"/>
    </location>
</feature>
<feature type="signal peptide" evidence="2">
    <location>
        <begin position="1"/>
        <end position="23"/>
    </location>
</feature>
<comment type="caution">
    <text evidence="4">The sequence shown here is derived from an EMBL/GenBank/DDBJ whole genome shotgun (WGS) entry which is preliminary data.</text>
</comment>
<reference evidence="4 5" key="1">
    <citation type="submission" date="2015-03" db="EMBL/GenBank/DDBJ databases">
        <title>Pseudomonas fluorescens 1855-344 Genome sequencing and assembly.</title>
        <authorList>
            <person name="Eng W.W.H."/>
            <person name="Gan H.M."/>
            <person name="Savka M.A."/>
        </authorList>
    </citation>
    <scope>NUCLEOTIDE SEQUENCE [LARGE SCALE GENOMIC DNA]</scope>
    <source>
        <strain evidence="4 5">1855-344</strain>
    </source>
</reference>
<organism evidence="4 5">
    <name type="scientific">Pseudomonas kilonensis</name>
    <dbReference type="NCBI Taxonomy" id="132476"/>
    <lineage>
        <taxon>Bacteria</taxon>
        <taxon>Pseudomonadati</taxon>
        <taxon>Pseudomonadota</taxon>
        <taxon>Gammaproteobacteria</taxon>
        <taxon>Pseudomonadales</taxon>
        <taxon>Pseudomonadaceae</taxon>
        <taxon>Pseudomonas</taxon>
    </lineage>
</organism>
<dbReference type="InterPro" id="IPR050962">
    <property type="entry name" value="Phosphate-bind_PstS"/>
</dbReference>
<evidence type="ECO:0000256" key="1">
    <source>
        <dbReference type="ARBA" id="ARBA00008725"/>
    </source>
</evidence>
<evidence type="ECO:0000259" key="3">
    <source>
        <dbReference type="Pfam" id="PF12849"/>
    </source>
</evidence>
<dbReference type="SUPFAM" id="SSF53850">
    <property type="entry name" value="Periplasmic binding protein-like II"/>
    <property type="match status" value="1"/>
</dbReference>
<dbReference type="Gene3D" id="3.40.190.10">
    <property type="entry name" value="Periplasmic binding protein-like II"/>
    <property type="match status" value="2"/>
</dbReference>
<dbReference type="EMBL" id="JZXC01000004">
    <property type="protein sequence ID" value="KKA08765.1"/>
    <property type="molecule type" value="Genomic_DNA"/>
</dbReference>
<sequence>MFKHLSRTVALLCSGLCAPLAMADINGGGTTLPQPLYQTAGVLTAGFAPYIGVGSGAGKIAFLNNDYSKLVGGITTKNVHWVASDSKLRLIELDTYAFAHGAAWGPLIQVPSAATSIAIPFNKAGTAGIDLSVNQLCGVFSGRLTDWNQITGSGRTGPITVVYRAESSGTTELFTRFLNAKCAETGTFSVTTNFASSYSGGPPAGALSVVHSEGAMYALNAIQGAITYMSPAYAASTLAGLDDATKVARVAGVSPAPANISAAIAAVAVPPTANRSNPNVWVPVFAATSNPNDPSVVPFPTTGYPILGFTNLIFSQCYADATQSTQVRNFFTRHYNAFLTVNNDAAITANRLVPLPAAWKTAIRTSFLTAANTLSIGNPNVCNGIGRPL</sequence>
<keyword evidence="2" id="KW-0732">Signal</keyword>
<evidence type="ECO:0000313" key="4">
    <source>
        <dbReference type="EMBL" id="KKA08765.1"/>
    </source>
</evidence>
<evidence type="ECO:0000256" key="2">
    <source>
        <dbReference type="SAM" id="SignalP"/>
    </source>
</evidence>
<gene>
    <name evidence="4" type="ORF">VP02_06105</name>
</gene>